<protein>
    <submittedName>
        <fullName evidence="3">Unannotated protein</fullName>
    </submittedName>
</protein>
<dbReference type="EMBL" id="CAFABE010000066">
    <property type="protein sequence ID" value="CAB4831852.1"/>
    <property type="molecule type" value="Genomic_DNA"/>
</dbReference>
<evidence type="ECO:0000313" key="1">
    <source>
        <dbReference type="EMBL" id="CAB4831852.1"/>
    </source>
</evidence>
<sequence length="59" mass="6763">MVLSLWLRPPFEKYGAGVVDKWLWESLQYDDSPHVHVTPYHASYDARCPELEDTAGEVG</sequence>
<evidence type="ECO:0000313" key="3">
    <source>
        <dbReference type="EMBL" id="CAB5011242.1"/>
    </source>
</evidence>
<name>A0A6J7QA11_9ZZZZ</name>
<accession>A0A6J7QA11</accession>
<reference evidence="3" key="1">
    <citation type="submission" date="2020-05" db="EMBL/GenBank/DDBJ databases">
        <authorList>
            <person name="Chiriac C."/>
            <person name="Salcher M."/>
            <person name="Ghai R."/>
            <person name="Kavagutti S V."/>
        </authorList>
    </citation>
    <scope>NUCLEOTIDE SEQUENCE</scope>
</reference>
<proteinExistence type="predicted"/>
<dbReference type="EMBL" id="CAFBPM010000002">
    <property type="protein sequence ID" value="CAB5011242.1"/>
    <property type="molecule type" value="Genomic_DNA"/>
</dbReference>
<dbReference type="EMBL" id="CAFBLT010000002">
    <property type="protein sequence ID" value="CAB4882141.1"/>
    <property type="molecule type" value="Genomic_DNA"/>
</dbReference>
<organism evidence="3">
    <name type="scientific">freshwater metagenome</name>
    <dbReference type="NCBI Taxonomy" id="449393"/>
    <lineage>
        <taxon>unclassified sequences</taxon>
        <taxon>metagenomes</taxon>
        <taxon>ecological metagenomes</taxon>
    </lineage>
</organism>
<gene>
    <name evidence="1" type="ORF">UFOPK3164_01272</name>
    <name evidence="2" type="ORF">UFOPK3427_01598</name>
    <name evidence="3" type="ORF">UFOPK4112_00324</name>
</gene>
<evidence type="ECO:0000313" key="2">
    <source>
        <dbReference type="EMBL" id="CAB4882141.1"/>
    </source>
</evidence>
<dbReference type="AlphaFoldDB" id="A0A6J7QA11"/>